<feature type="compositionally biased region" description="Polar residues" evidence="1">
    <location>
        <begin position="226"/>
        <end position="235"/>
    </location>
</feature>
<evidence type="ECO:0000313" key="4">
    <source>
        <dbReference type="EMBL" id="KAH6677837.1"/>
    </source>
</evidence>
<reference evidence="4" key="1">
    <citation type="journal article" date="2021" name="Nat. Commun.">
        <title>Genetic determinants of endophytism in the Arabidopsis root mycobiome.</title>
        <authorList>
            <person name="Mesny F."/>
            <person name="Miyauchi S."/>
            <person name="Thiergart T."/>
            <person name="Pickel B."/>
            <person name="Atanasova L."/>
            <person name="Karlsson M."/>
            <person name="Huettel B."/>
            <person name="Barry K.W."/>
            <person name="Haridas S."/>
            <person name="Chen C."/>
            <person name="Bauer D."/>
            <person name="Andreopoulos W."/>
            <person name="Pangilinan J."/>
            <person name="LaButti K."/>
            <person name="Riley R."/>
            <person name="Lipzen A."/>
            <person name="Clum A."/>
            <person name="Drula E."/>
            <person name="Henrissat B."/>
            <person name="Kohler A."/>
            <person name="Grigoriev I.V."/>
            <person name="Martin F.M."/>
            <person name="Hacquard S."/>
        </authorList>
    </citation>
    <scope>NUCLEOTIDE SEQUENCE</scope>
    <source>
        <strain evidence="4">MPI-SDFR-AT-0117</strain>
    </source>
</reference>
<feature type="transmembrane region" description="Helical" evidence="2">
    <location>
        <begin position="182"/>
        <end position="207"/>
    </location>
</feature>
<evidence type="ECO:0000256" key="1">
    <source>
        <dbReference type="SAM" id="MobiDB-lite"/>
    </source>
</evidence>
<evidence type="ECO:0000256" key="2">
    <source>
        <dbReference type="SAM" id="Phobius"/>
    </source>
</evidence>
<sequence>MAPRYRNPLGALALAWLLAPLAAAQFKNDFSLYPSGTQGCLDDAAARSQCTGNNARTMNTCLCSDSGKFVTNSAICIGREVPFALQTVWNNMNTACTDSGQTIAIPSDTFIRMGQAEMGTPSTRTTAVSSGTPSTAASTPTTLLTSQMAESSPTGTDSPPPDEPSSTGVNDDDLPPPTNMSIAVMAGIGVAGAVVAGLIGGVAFIIWKRRKANKLDPRARFYHLPDNSNNGTPNPTLREWKATDPYSPHGPPPPSSGGLSVPGQPGQMTGLGVSSAVSPVTATATSPYPPSTAWTAHSPQAGWGNYHSPTWTGSPVFPQGSAPGAFAELPSDRQAAHELDSIEVPRPPVEMPAPYEGPGQSGPVWADVKPTKS</sequence>
<feature type="signal peptide" evidence="3">
    <location>
        <begin position="1"/>
        <end position="23"/>
    </location>
</feature>
<feature type="compositionally biased region" description="Low complexity" evidence="1">
    <location>
        <begin position="278"/>
        <end position="296"/>
    </location>
</feature>
<feature type="compositionally biased region" description="Low complexity" evidence="1">
    <location>
        <begin position="125"/>
        <end position="157"/>
    </location>
</feature>
<accession>A0A9P8V5W1</accession>
<feature type="compositionally biased region" description="Basic and acidic residues" evidence="1">
    <location>
        <begin position="330"/>
        <end position="340"/>
    </location>
</feature>
<protein>
    <submittedName>
        <fullName evidence="4">Uncharacterized protein</fullName>
    </submittedName>
</protein>
<name>A0A9P8V5W1_9PEZI</name>
<keyword evidence="3" id="KW-0732">Signal</keyword>
<keyword evidence="2" id="KW-0472">Membrane</keyword>
<keyword evidence="5" id="KW-1185">Reference proteome</keyword>
<organism evidence="4 5">
    <name type="scientific">Plectosphaerella plurivora</name>
    <dbReference type="NCBI Taxonomy" id="936078"/>
    <lineage>
        <taxon>Eukaryota</taxon>
        <taxon>Fungi</taxon>
        <taxon>Dikarya</taxon>
        <taxon>Ascomycota</taxon>
        <taxon>Pezizomycotina</taxon>
        <taxon>Sordariomycetes</taxon>
        <taxon>Hypocreomycetidae</taxon>
        <taxon>Glomerellales</taxon>
        <taxon>Plectosphaerellaceae</taxon>
        <taxon>Plectosphaerella</taxon>
    </lineage>
</organism>
<dbReference type="Proteomes" id="UP000770015">
    <property type="component" value="Unassembled WGS sequence"/>
</dbReference>
<dbReference type="AlphaFoldDB" id="A0A9P8V5W1"/>
<proteinExistence type="predicted"/>
<feature type="chain" id="PRO_5040465409" evidence="3">
    <location>
        <begin position="24"/>
        <end position="373"/>
    </location>
</feature>
<feature type="region of interest" description="Disordered" evidence="1">
    <location>
        <begin position="119"/>
        <end position="178"/>
    </location>
</feature>
<keyword evidence="2" id="KW-1133">Transmembrane helix</keyword>
<keyword evidence="2" id="KW-0812">Transmembrane</keyword>
<dbReference type="OrthoDB" id="5311469at2759"/>
<feature type="compositionally biased region" description="Low complexity" evidence="1">
    <location>
        <begin position="256"/>
        <end position="266"/>
    </location>
</feature>
<gene>
    <name evidence="4" type="ORF">F5X68DRAFT_36539</name>
</gene>
<feature type="region of interest" description="Disordered" evidence="1">
    <location>
        <begin position="221"/>
        <end position="373"/>
    </location>
</feature>
<dbReference type="EMBL" id="JAGSXJ010000022">
    <property type="protein sequence ID" value="KAH6677837.1"/>
    <property type="molecule type" value="Genomic_DNA"/>
</dbReference>
<evidence type="ECO:0000256" key="3">
    <source>
        <dbReference type="SAM" id="SignalP"/>
    </source>
</evidence>
<comment type="caution">
    <text evidence="4">The sequence shown here is derived from an EMBL/GenBank/DDBJ whole genome shotgun (WGS) entry which is preliminary data.</text>
</comment>
<evidence type="ECO:0000313" key="5">
    <source>
        <dbReference type="Proteomes" id="UP000770015"/>
    </source>
</evidence>